<accession>A0A2W7IQZ9</accession>
<sequence>MRSLPPHEIRNRHFDALTRDEDLLWLGQNTNHLPPPAP</sequence>
<protein>
    <submittedName>
        <fullName evidence="1">Uncharacterized protein</fullName>
    </submittedName>
</protein>
<dbReference type="EMBL" id="QKYU01000005">
    <property type="protein sequence ID" value="PZW48391.1"/>
    <property type="molecule type" value="Genomic_DNA"/>
</dbReference>
<organism evidence="1 2">
    <name type="scientific">Humitalea rosea</name>
    <dbReference type="NCBI Taxonomy" id="990373"/>
    <lineage>
        <taxon>Bacteria</taxon>
        <taxon>Pseudomonadati</taxon>
        <taxon>Pseudomonadota</taxon>
        <taxon>Alphaproteobacteria</taxon>
        <taxon>Acetobacterales</taxon>
        <taxon>Roseomonadaceae</taxon>
        <taxon>Humitalea</taxon>
    </lineage>
</organism>
<dbReference type="AlphaFoldDB" id="A0A2W7IQZ9"/>
<evidence type="ECO:0000313" key="1">
    <source>
        <dbReference type="EMBL" id="PZW48391.1"/>
    </source>
</evidence>
<dbReference type="Proteomes" id="UP000249688">
    <property type="component" value="Unassembled WGS sequence"/>
</dbReference>
<proteinExistence type="predicted"/>
<comment type="caution">
    <text evidence="1">The sequence shown here is derived from an EMBL/GenBank/DDBJ whole genome shotgun (WGS) entry which is preliminary data.</text>
</comment>
<evidence type="ECO:0000313" key="2">
    <source>
        <dbReference type="Proteomes" id="UP000249688"/>
    </source>
</evidence>
<name>A0A2W7IQZ9_9PROT</name>
<gene>
    <name evidence="1" type="ORF">C8P66_105140</name>
</gene>
<reference evidence="1 2" key="1">
    <citation type="submission" date="2018-06" db="EMBL/GenBank/DDBJ databases">
        <title>Genomic Encyclopedia of Archaeal and Bacterial Type Strains, Phase II (KMG-II): from individual species to whole genera.</title>
        <authorList>
            <person name="Goeker M."/>
        </authorList>
    </citation>
    <scope>NUCLEOTIDE SEQUENCE [LARGE SCALE GENOMIC DNA]</scope>
    <source>
        <strain evidence="1 2">DSM 24525</strain>
    </source>
</reference>
<keyword evidence="2" id="KW-1185">Reference proteome</keyword>